<comment type="caution">
    <text evidence="5">The sequence shown here is derived from an EMBL/GenBank/DDBJ whole genome shotgun (WGS) entry which is preliminary data.</text>
</comment>
<gene>
    <name evidence="5" type="ORF">EDD68_104109</name>
</gene>
<dbReference type="PANTHER" id="PTHR43191">
    <property type="entry name" value="RRNA METHYLTRANSFERASE 3"/>
    <property type="match status" value="1"/>
</dbReference>
<dbReference type="OrthoDB" id="9794400at2"/>
<dbReference type="GO" id="GO:0005737">
    <property type="term" value="C:cytoplasm"/>
    <property type="evidence" value="ECO:0007669"/>
    <property type="project" value="UniProtKB-ARBA"/>
</dbReference>
<keyword evidence="6" id="KW-1185">Reference proteome</keyword>
<evidence type="ECO:0000259" key="4">
    <source>
        <dbReference type="SMART" id="SM00967"/>
    </source>
</evidence>
<dbReference type="SMART" id="SM00967">
    <property type="entry name" value="SpoU_sub_bind"/>
    <property type="match status" value="1"/>
</dbReference>
<dbReference type="InterPro" id="IPR001537">
    <property type="entry name" value="SpoU_MeTrfase"/>
</dbReference>
<keyword evidence="3 5" id="KW-0808">Transferase</keyword>
<dbReference type="GO" id="GO:0032259">
    <property type="term" value="P:methylation"/>
    <property type="evidence" value="ECO:0007669"/>
    <property type="project" value="UniProtKB-KW"/>
</dbReference>
<proteinExistence type="inferred from homology"/>
<comment type="similarity">
    <text evidence="1">Belongs to the class IV-like SAM-binding methyltransferase superfamily. RNA methyltransferase TrmH family.</text>
</comment>
<dbReference type="InterPro" id="IPR053888">
    <property type="entry name" value="MRM3-like_sub_bind"/>
</dbReference>
<evidence type="ECO:0000256" key="2">
    <source>
        <dbReference type="ARBA" id="ARBA00022603"/>
    </source>
</evidence>
<dbReference type="Proteomes" id="UP000294650">
    <property type="component" value="Unassembled WGS sequence"/>
</dbReference>
<dbReference type="PANTHER" id="PTHR43191:SF2">
    <property type="entry name" value="RRNA METHYLTRANSFERASE 3, MITOCHONDRIAL"/>
    <property type="match status" value="1"/>
</dbReference>
<dbReference type="GO" id="GO:0008173">
    <property type="term" value="F:RNA methyltransferase activity"/>
    <property type="evidence" value="ECO:0007669"/>
    <property type="project" value="InterPro"/>
</dbReference>
<organism evidence="5 6">
    <name type="scientific">Melghiribacillus thermohalophilus</name>
    <dbReference type="NCBI Taxonomy" id="1324956"/>
    <lineage>
        <taxon>Bacteria</taxon>
        <taxon>Bacillati</taxon>
        <taxon>Bacillota</taxon>
        <taxon>Bacilli</taxon>
        <taxon>Bacillales</taxon>
        <taxon>Bacillaceae</taxon>
        <taxon>Melghiribacillus</taxon>
    </lineage>
</organism>
<accession>A0A4R3ND16</accession>
<sequence length="248" mass="27849">MIQSIQNGKVKKWNKLKKKKWREKTQTFLVEGPHLIEEANKSSWPIKELILTEDFRLGFDPGELPVFRVSDEIMSYLSDTETSQGILAVCEMKEIPFRSSFKRVLMLDRVQDPGNAGTIVRTADAMGFDAVIFGKGTVDVYNEKTIRATQGSLFHLPVYRGDLPEWSEQLKKLGFSIWATAIEEGKPFQSLQVPDALGIVFGNEGEGVQEKILTIADERVYIPMKGKAESLNVSIAGGILMYYLQAQA</sequence>
<dbReference type="GO" id="GO:0003723">
    <property type="term" value="F:RNA binding"/>
    <property type="evidence" value="ECO:0007669"/>
    <property type="project" value="InterPro"/>
</dbReference>
<dbReference type="EMBL" id="SMAN01000004">
    <property type="protein sequence ID" value="TCT25039.1"/>
    <property type="molecule type" value="Genomic_DNA"/>
</dbReference>
<dbReference type="CDD" id="cd18095">
    <property type="entry name" value="SpoU-like_rRNA-MTase"/>
    <property type="match status" value="1"/>
</dbReference>
<keyword evidence="2 5" id="KW-0489">Methyltransferase</keyword>
<reference evidence="5 6" key="1">
    <citation type="submission" date="2019-03" db="EMBL/GenBank/DDBJ databases">
        <title>Genomic Encyclopedia of Type Strains, Phase IV (KMG-IV): sequencing the most valuable type-strain genomes for metagenomic binning, comparative biology and taxonomic classification.</title>
        <authorList>
            <person name="Goeker M."/>
        </authorList>
    </citation>
    <scope>NUCLEOTIDE SEQUENCE [LARGE SCALE GENOMIC DNA]</scope>
    <source>
        <strain evidence="5 6">DSM 25894</strain>
    </source>
</reference>
<dbReference type="InterPro" id="IPR029026">
    <property type="entry name" value="tRNA_m1G_MTases_N"/>
</dbReference>
<dbReference type="InterPro" id="IPR029064">
    <property type="entry name" value="Ribosomal_eL30-like_sf"/>
</dbReference>
<dbReference type="Gene3D" id="3.30.1330.30">
    <property type="match status" value="1"/>
</dbReference>
<dbReference type="GO" id="GO:0006396">
    <property type="term" value="P:RNA processing"/>
    <property type="evidence" value="ECO:0007669"/>
    <property type="project" value="InterPro"/>
</dbReference>
<name>A0A4R3ND16_9BACI</name>
<dbReference type="InterPro" id="IPR013123">
    <property type="entry name" value="SpoU_subst-bd"/>
</dbReference>
<evidence type="ECO:0000313" key="5">
    <source>
        <dbReference type="EMBL" id="TCT25039.1"/>
    </source>
</evidence>
<dbReference type="Pfam" id="PF00588">
    <property type="entry name" value="SpoU_methylase"/>
    <property type="match status" value="1"/>
</dbReference>
<dbReference type="SUPFAM" id="SSF75217">
    <property type="entry name" value="alpha/beta knot"/>
    <property type="match status" value="1"/>
</dbReference>
<evidence type="ECO:0000256" key="3">
    <source>
        <dbReference type="ARBA" id="ARBA00022679"/>
    </source>
</evidence>
<dbReference type="AlphaFoldDB" id="A0A4R3ND16"/>
<dbReference type="Pfam" id="PF22435">
    <property type="entry name" value="MRM3-like_sub_bind"/>
    <property type="match status" value="1"/>
</dbReference>
<protein>
    <submittedName>
        <fullName evidence="5">TrmH family RNA methyltransferase</fullName>
    </submittedName>
</protein>
<dbReference type="InterPro" id="IPR029028">
    <property type="entry name" value="Alpha/beta_knot_MTases"/>
</dbReference>
<dbReference type="Gene3D" id="3.40.1280.10">
    <property type="match status" value="1"/>
</dbReference>
<dbReference type="RefSeq" id="WP_132371282.1">
    <property type="nucleotide sequence ID" value="NZ_SMAN01000004.1"/>
</dbReference>
<dbReference type="SUPFAM" id="SSF55315">
    <property type="entry name" value="L30e-like"/>
    <property type="match status" value="1"/>
</dbReference>
<dbReference type="InterPro" id="IPR051259">
    <property type="entry name" value="rRNA_Methyltransferase"/>
</dbReference>
<evidence type="ECO:0000313" key="6">
    <source>
        <dbReference type="Proteomes" id="UP000294650"/>
    </source>
</evidence>
<evidence type="ECO:0000256" key="1">
    <source>
        <dbReference type="ARBA" id="ARBA00007228"/>
    </source>
</evidence>
<feature type="domain" description="RNA 2-O ribose methyltransferase substrate binding" evidence="4">
    <location>
        <begin position="29"/>
        <end position="96"/>
    </location>
</feature>